<dbReference type="STRING" id="314230.DSM3645_05760"/>
<comment type="caution">
    <text evidence="2">The sequence shown here is derived from an EMBL/GenBank/DDBJ whole genome shotgun (WGS) entry which is preliminary data.</text>
</comment>
<dbReference type="SUPFAM" id="SSF49373">
    <property type="entry name" value="Invasin/intimin cell-adhesion fragments"/>
    <property type="match status" value="1"/>
</dbReference>
<keyword evidence="1" id="KW-0732">Signal</keyword>
<accession>A3ZU39</accession>
<dbReference type="Proteomes" id="UP000004358">
    <property type="component" value="Unassembled WGS sequence"/>
</dbReference>
<evidence type="ECO:0000256" key="1">
    <source>
        <dbReference type="SAM" id="SignalP"/>
    </source>
</evidence>
<name>A3ZU39_9BACT</name>
<dbReference type="AlphaFoldDB" id="A3ZU39"/>
<dbReference type="EMBL" id="AANZ01000011">
    <property type="protein sequence ID" value="EAQ80104.1"/>
    <property type="molecule type" value="Genomic_DNA"/>
</dbReference>
<sequence>MKMRSLLLLLSFAALVGCGAKGPVLAPLQGLVTDDGNPAAGMNVTFSPQQDGAASWGITDSEGKFTLNYIDGREGVLPGEHIVSITGGNPLVGDGQSARAPRRVKRPREYRRTMEVAVDQDFVEIDLAAKK</sequence>
<proteinExistence type="predicted"/>
<evidence type="ECO:0000313" key="3">
    <source>
        <dbReference type="Proteomes" id="UP000004358"/>
    </source>
</evidence>
<dbReference type="OrthoDB" id="283220at2"/>
<dbReference type="RefSeq" id="WP_002654748.1">
    <property type="nucleotide sequence ID" value="NZ_CH672377.1"/>
</dbReference>
<dbReference type="PROSITE" id="PS51257">
    <property type="entry name" value="PROKAR_LIPOPROTEIN"/>
    <property type="match status" value="1"/>
</dbReference>
<feature type="chain" id="PRO_5002665128" description="Carboxypeptidase regulatory-like domain-containing protein" evidence="1">
    <location>
        <begin position="27"/>
        <end position="131"/>
    </location>
</feature>
<dbReference type="eggNOG" id="ENOG502ZT0K">
    <property type="taxonomic scope" value="Bacteria"/>
</dbReference>
<dbReference type="InterPro" id="IPR008964">
    <property type="entry name" value="Invasin/intimin_cell_adhesion"/>
</dbReference>
<dbReference type="HOGENOM" id="CLU_113730_5_2_0"/>
<gene>
    <name evidence="2" type="ORF">DSM3645_05760</name>
</gene>
<protein>
    <recommendedName>
        <fullName evidence="4">Carboxypeptidase regulatory-like domain-containing protein</fullName>
    </recommendedName>
</protein>
<organism evidence="2 3">
    <name type="scientific">Blastopirellula marina DSM 3645</name>
    <dbReference type="NCBI Taxonomy" id="314230"/>
    <lineage>
        <taxon>Bacteria</taxon>
        <taxon>Pseudomonadati</taxon>
        <taxon>Planctomycetota</taxon>
        <taxon>Planctomycetia</taxon>
        <taxon>Pirellulales</taxon>
        <taxon>Pirellulaceae</taxon>
        <taxon>Blastopirellula</taxon>
    </lineage>
</organism>
<evidence type="ECO:0000313" key="2">
    <source>
        <dbReference type="EMBL" id="EAQ80104.1"/>
    </source>
</evidence>
<reference evidence="2 3" key="1">
    <citation type="submission" date="2006-02" db="EMBL/GenBank/DDBJ databases">
        <authorList>
            <person name="Amann R."/>
            <person name="Ferriera S."/>
            <person name="Johnson J."/>
            <person name="Kravitz S."/>
            <person name="Halpern A."/>
            <person name="Remington K."/>
            <person name="Beeson K."/>
            <person name="Tran B."/>
            <person name="Rogers Y.-H."/>
            <person name="Friedman R."/>
            <person name="Venter J.C."/>
        </authorList>
    </citation>
    <scope>NUCLEOTIDE SEQUENCE [LARGE SCALE GENOMIC DNA]</scope>
    <source>
        <strain evidence="2 3">DSM 3645</strain>
    </source>
</reference>
<evidence type="ECO:0008006" key="4">
    <source>
        <dbReference type="Google" id="ProtNLM"/>
    </source>
</evidence>
<feature type="signal peptide" evidence="1">
    <location>
        <begin position="1"/>
        <end position="26"/>
    </location>
</feature>